<gene>
    <name evidence="1" type="ORF">GCM10023093_14440</name>
</gene>
<protein>
    <recommendedName>
        <fullName evidence="3">Outer membrane protein beta-barrel domain-containing protein</fullName>
    </recommendedName>
</protein>
<name>A0ABP8NE54_9BACT</name>
<comment type="caution">
    <text evidence="1">The sequence shown here is derived from an EMBL/GenBank/DDBJ whole genome shotgun (WGS) entry which is preliminary data.</text>
</comment>
<proteinExistence type="predicted"/>
<accession>A0ABP8NE54</accession>
<sequence length="229" mass="25118">MKPILLALLLSFSAVTGYSQKNSIIGVFAGGGIATTSNYDVALSGGIDYAKGLNVWSFLGMEVAYQQFSLLYDNEANGAKRATGFAGEILRHNSAYLFLSPKFRYCAGRYRNTHIYVNAGIGMNMGGYDSLRRWSSISTPNGIVRSDTTLDQSANIKSMVLRVGMGITQYLYMGNNWRFTFTGDFGFLPGSLTETGNPSVDVSRTPYSPSKLNPTYISLRIGISRTRNR</sequence>
<evidence type="ECO:0000313" key="2">
    <source>
        <dbReference type="Proteomes" id="UP001500067"/>
    </source>
</evidence>
<dbReference type="RefSeq" id="WP_345080790.1">
    <property type="nucleotide sequence ID" value="NZ_BAABFA010000009.1"/>
</dbReference>
<reference evidence="2" key="1">
    <citation type="journal article" date="2019" name="Int. J. Syst. Evol. Microbiol.">
        <title>The Global Catalogue of Microorganisms (GCM) 10K type strain sequencing project: providing services to taxonomists for standard genome sequencing and annotation.</title>
        <authorList>
            <consortium name="The Broad Institute Genomics Platform"/>
            <consortium name="The Broad Institute Genome Sequencing Center for Infectious Disease"/>
            <person name="Wu L."/>
            <person name="Ma J."/>
        </authorList>
    </citation>
    <scope>NUCLEOTIDE SEQUENCE [LARGE SCALE GENOMIC DNA]</scope>
    <source>
        <strain evidence="2">JCM 32105</strain>
    </source>
</reference>
<keyword evidence="2" id="KW-1185">Reference proteome</keyword>
<evidence type="ECO:0000313" key="1">
    <source>
        <dbReference type="EMBL" id="GAA4464322.1"/>
    </source>
</evidence>
<dbReference type="EMBL" id="BAABFA010000009">
    <property type="protein sequence ID" value="GAA4464322.1"/>
    <property type="molecule type" value="Genomic_DNA"/>
</dbReference>
<organism evidence="1 2">
    <name type="scientific">Nemorincola caseinilytica</name>
    <dbReference type="NCBI Taxonomy" id="2054315"/>
    <lineage>
        <taxon>Bacteria</taxon>
        <taxon>Pseudomonadati</taxon>
        <taxon>Bacteroidota</taxon>
        <taxon>Chitinophagia</taxon>
        <taxon>Chitinophagales</taxon>
        <taxon>Chitinophagaceae</taxon>
        <taxon>Nemorincola</taxon>
    </lineage>
</organism>
<dbReference type="Proteomes" id="UP001500067">
    <property type="component" value="Unassembled WGS sequence"/>
</dbReference>
<evidence type="ECO:0008006" key="3">
    <source>
        <dbReference type="Google" id="ProtNLM"/>
    </source>
</evidence>